<dbReference type="Proteomes" id="UP000274504">
    <property type="component" value="Unassembled WGS sequence"/>
</dbReference>
<keyword evidence="1" id="KW-1133">Transmembrane helix</keyword>
<evidence type="ECO:0000256" key="1">
    <source>
        <dbReference type="SAM" id="Phobius"/>
    </source>
</evidence>
<accession>A0A0R3S8Y3</accession>
<evidence type="ECO:0000313" key="4">
    <source>
        <dbReference type="Proteomes" id="UP000274504"/>
    </source>
</evidence>
<proteinExistence type="predicted"/>
<name>A0A0R3S8Y3_HYMDI</name>
<reference evidence="6" key="1">
    <citation type="submission" date="2017-02" db="UniProtKB">
        <authorList>
            <consortium name="WormBaseParasite"/>
        </authorList>
    </citation>
    <scope>IDENTIFICATION</scope>
</reference>
<sequence>MRIPVCCLLVCDNFLAIQCRRVPTQTTENSLPRCRHCLALTIHFFILGLIFLILAAILLAFELASATPLKIGYWNGALAAVSAIAMFCVAAYPIHWTLVILLITNAFTTLACSIVALTTAREESAQIPSYWLCLAILTLSVYSMIFVLIRHGLPWTNANELESDFILPPVEQSVIQEPQPPEGFMLPGEENLLPDYDSLRHPPTYCEAMGECNREEQANAEKNKNKGRDK</sequence>
<evidence type="ECO:0000313" key="5">
    <source>
        <dbReference type="Proteomes" id="UP000321570"/>
    </source>
</evidence>
<dbReference type="EMBL" id="CABIJS010000333">
    <property type="protein sequence ID" value="VUZ49349.1"/>
    <property type="molecule type" value="Genomic_DNA"/>
</dbReference>
<dbReference type="EMBL" id="UYSG01000090">
    <property type="protein sequence ID" value="VDL17215.1"/>
    <property type="molecule type" value="Genomic_DNA"/>
</dbReference>
<keyword evidence="1" id="KW-0472">Membrane</keyword>
<feature type="transmembrane region" description="Helical" evidence="1">
    <location>
        <begin position="73"/>
        <end position="92"/>
    </location>
</feature>
<feature type="transmembrane region" description="Helical" evidence="1">
    <location>
        <begin position="130"/>
        <end position="149"/>
    </location>
</feature>
<dbReference type="WBParaSite" id="HDID_0000065501-mRNA-1">
    <property type="protein sequence ID" value="HDID_0000065501-mRNA-1"/>
    <property type="gene ID" value="HDID_0000065501"/>
</dbReference>
<evidence type="ECO:0000313" key="3">
    <source>
        <dbReference type="EMBL" id="VUZ49349.1"/>
    </source>
</evidence>
<feature type="transmembrane region" description="Helical" evidence="1">
    <location>
        <begin position="98"/>
        <end position="118"/>
    </location>
</feature>
<evidence type="ECO:0000313" key="2">
    <source>
        <dbReference type="EMBL" id="VDL17215.1"/>
    </source>
</evidence>
<dbReference type="Proteomes" id="UP000321570">
    <property type="component" value="Unassembled WGS sequence"/>
</dbReference>
<organism evidence="6">
    <name type="scientific">Hymenolepis diminuta</name>
    <name type="common">Rat tapeworm</name>
    <dbReference type="NCBI Taxonomy" id="6216"/>
    <lineage>
        <taxon>Eukaryota</taxon>
        <taxon>Metazoa</taxon>
        <taxon>Spiralia</taxon>
        <taxon>Lophotrochozoa</taxon>
        <taxon>Platyhelminthes</taxon>
        <taxon>Cestoda</taxon>
        <taxon>Eucestoda</taxon>
        <taxon>Cyclophyllidea</taxon>
        <taxon>Hymenolepididae</taxon>
        <taxon>Hymenolepis</taxon>
    </lineage>
</organism>
<gene>
    <name evidence="2" type="ORF">HDID_LOCUS656</name>
    <name evidence="3" type="ORF">WMSIL1_LOCUS8824</name>
</gene>
<reference evidence="3 5" key="3">
    <citation type="submission" date="2019-07" db="EMBL/GenBank/DDBJ databases">
        <authorList>
            <person name="Jastrzebski P J."/>
            <person name="Paukszto L."/>
            <person name="Jastrzebski P J."/>
        </authorList>
    </citation>
    <scope>NUCLEOTIDE SEQUENCE [LARGE SCALE GENOMIC DNA]</scope>
    <source>
        <strain evidence="3 5">WMS-il1</strain>
    </source>
</reference>
<protein>
    <submittedName>
        <fullName evidence="6">Transmembrane protein</fullName>
    </submittedName>
</protein>
<feature type="transmembrane region" description="Helical" evidence="1">
    <location>
        <begin position="40"/>
        <end position="61"/>
    </location>
</feature>
<keyword evidence="1" id="KW-0812">Transmembrane</keyword>
<reference evidence="2 4" key="2">
    <citation type="submission" date="2018-11" db="EMBL/GenBank/DDBJ databases">
        <authorList>
            <consortium name="Pathogen Informatics"/>
        </authorList>
    </citation>
    <scope>NUCLEOTIDE SEQUENCE [LARGE SCALE GENOMIC DNA]</scope>
</reference>
<dbReference type="AlphaFoldDB" id="A0A0R3S8Y3"/>
<keyword evidence="5" id="KW-1185">Reference proteome</keyword>
<dbReference type="OrthoDB" id="6244697at2759"/>
<evidence type="ECO:0000313" key="6">
    <source>
        <dbReference type="WBParaSite" id="HDID_0000065501-mRNA-1"/>
    </source>
</evidence>